<dbReference type="InParanoid" id="A0A1Z5JQ53"/>
<name>A0A1Z5JQ53_FISSO</name>
<evidence type="ECO:0000259" key="4">
    <source>
        <dbReference type="Pfam" id="PF04755"/>
    </source>
</evidence>
<gene>
    <name evidence="5" type="ORF">FisN_3Hh385</name>
</gene>
<sequence>MKSRLSALLLGLFVDTSVSFVPRIDPRRSVTYLESNEDAILECKTFDTQELLKQNLLRLAASYDRGFGASNKAREEANQIIQDLERCNTEQQASRGMDGTGRSPLRGTWRMIWTTASDVLILAASPVAAPGAIYQVFEPPLVTNVIDFLPRVQAIFPIGPSTVLRANVQTRAAIRPENSNRVGLVFEKVNFQPLQLFGQSIDVFPPLGFDLPKLPGTSDASSGPGYFVVTYLDADLLIIRQNAPGGLFALIKVDSTDV</sequence>
<evidence type="ECO:0000256" key="1">
    <source>
        <dbReference type="ARBA" id="ARBA00004474"/>
    </source>
</evidence>
<dbReference type="PANTHER" id="PTHR31906">
    <property type="entry name" value="PLASTID-LIPID-ASSOCIATED PROTEIN 4, CHLOROPLASTIC-RELATED"/>
    <property type="match status" value="1"/>
</dbReference>
<evidence type="ECO:0000256" key="2">
    <source>
        <dbReference type="ARBA" id="ARBA00022640"/>
    </source>
</evidence>
<dbReference type="Proteomes" id="UP000198406">
    <property type="component" value="Unassembled WGS sequence"/>
</dbReference>
<dbReference type="OrthoDB" id="201321at2759"/>
<feature type="domain" description="Plastid lipid-associated protein/fibrillin conserved" evidence="4">
    <location>
        <begin position="51"/>
        <end position="243"/>
    </location>
</feature>
<keyword evidence="6" id="KW-1185">Reference proteome</keyword>
<keyword evidence="2" id="KW-0934">Plastid</keyword>
<comment type="caution">
    <text evidence="5">The sequence shown here is derived from an EMBL/GenBank/DDBJ whole genome shotgun (WGS) entry which is preliminary data.</text>
</comment>
<protein>
    <recommendedName>
        <fullName evidence="4">Plastid lipid-associated protein/fibrillin conserved domain-containing protein</fullName>
    </recommendedName>
</protein>
<keyword evidence="3" id="KW-0732">Signal</keyword>
<reference evidence="5 6" key="1">
    <citation type="journal article" date="2015" name="Plant Cell">
        <title>Oil accumulation by the oleaginous diatom Fistulifera solaris as revealed by the genome and transcriptome.</title>
        <authorList>
            <person name="Tanaka T."/>
            <person name="Maeda Y."/>
            <person name="Veluchamy A."/>
            <person name="Tanaka M."/>
            <person name="Abida H."/>
            <person name="Marechal E."/>
            <person name="Bowler C."/>
            <person name="Muto M."/>
            <person name="Sunaga Y."/>
            <person name="Tanaka M."/>
            <person name="Yoshino T."/>
            <person name="Taniguchi T."/>
            <person name="Fukuda Y."/>
            <person name="Nemoto M."/>
            <person name="Matsumoto M."/>
            <person name="Wong P.S."/>
            <person name="Aburatani S."/>
            <person name="Fujibuchi W."/>
        </authorList>
    </citation>
    <scope>NUCLEOTIDE SEQUENCE [LARGE SCALE GENOMIC DNA]</scope>
    <source>
        <strain evidence="5 6">JPCC DA0580</strain>
    </source>
</reference>
<dbReference type="GO" id="GO:0009536">
    <property type="term" value="C:plastid"/>
    <property type="evidence" value="ECO:0007669"/>
    <property type="project" value="UniProtKB-SubCell"/>
</dbReference>
<feature type="chain" id="PRO_5012396574" description="Plastid lipid-associated protein/fibrillin conserved domain-containing protein" evidence="3">
    <location>
        <begin position="20"/>
        <end position="258"/>
    </location>
</feature>
<dbReference type="Pfam" id="PF04755">
    <property type="entry name" value="PAP_fibrillin"/>
    <property type="match status" value="1"/>
</dbReference>
<feature type="signal peptide" evidence="3">
    <location>
        <begin position="1"/>
        <end position="19"/>
    </location>
</feature>
<evidence type="ECO:0000256" key="3">
    <source>
        <dbReference type="SAM" id="SignalP"/>
    </source>
</evidence>
<evidence type="ECO:0000313" key="6">
    <source>
        <dbReference type="Proteomes" id="UP000198406"/>
    </source>
</evidence>
<dbReference type="AlphaFoldDB" id="A0A1Z5JQ53"/>
<dbReference type="EMBL" id="BDSP01000102">
    <property type="protein sequence ID" value="GAX16134.1"/>
    <property type="molecule type" value="Genomic_DNA"/>
</dbReference>
<organism evidence="5 6">
    <name type="scientific">Fistulifera solaris</name>
    <name type="common">Oleaginous diatom</name>
    <dbReference type="NCBI Taxonomy" id="1519565"/>
    <lineage>
        <taxon>Eukaryota</taxon>
        <taxon>Sar</taxon>
        <taxon>Stramenopiles</taxon>
        <taxon>Ochrophyta</taxon>
        <taxon>Bacillariophyta</taxon>
        <taxon>Bacillariophyceae</taxon>
        <taxon>Bacillariophycidae</taxon>
        <taxon>Naviculales</taxon>
        <taxon>Naviculaceae</taxon>
        <taxon>Fistulifera</taxon>
    </lineage>
</organism>
<evidence type="ECO:0000313" key="5">
    <source>
        <dbReference type="EMBL" id="GAX16134.1"/>
    </source>
</evidence>
<proteinExistence type="predicted"/>
<dbReference type="InterPro" id="IPR006843">
    <property type="entry name" value="PAP/fibrillin_dom"/>
</dbReference>
<accession>A0A1Z5JQ53</accession>
<dbReference type="InterPro" id="IPR039633">
    <property type="entry name" value="PAP"/>
</dbReference>
<comment type="subcellular location">
    <subcellularLocation>
        <location evidence="1">Plastid</location>
    </subcellularLocation>
</comment>